<evidence type="ECO:0000256" key="2">
    <source>
        <dbReference type="ARBA" id="ARBA00022448"/>
    </source>
</evidence>
<evidence type="ECO:0000313" key="9">
    <source>
        <dbReference type="EMBL" id="EET61201.1"/>
    </source>
</evidence>
<accession>C6LDZ7</accession>
<dbReference type="PANTHER" id="PTHR30193:SF37">
    <property type="entry name" value="INNER MEMBRANE ABC TRANSPORTER PERMEASE PROTEIN YCJO"/>
    <property type="match status" value="1"/>
</dbReference>
<keyword evidence="6" id="KW-0472">Membrane</keyword>
<comment type="similarity">
    <text evidence="7">Belongs to the binding-protein-dependent transport system permease family.</text>
</comment>
<dbReference type="InterPro" id="IPR035906">
    <property type="entry name" value="MetI-like_sf"/>
</dbReference>
<dbReference type="CDD" id="cd06261">
    <property type="entry name" value="TM_PBP2"/>
    <property type="match status" value="1"/>
</dbReference>
<dbReference type="eggNOG" id="COG1175">
    <property type="taxonomic scope" value="Bacteria"/>
</dbReference>
<keyword evidence="5" id="KW-1133">Transmembrane helix</keyword>
<dbReference type="OrthoDB" id="9787541at2"/>
<reference evidence="9" key="1">
    <citation type="submission" date="2009-07" db="EMBL/GenBank/DDBJ databases">
        <authorList>
            <person name="Weinstock G."/>
            <person name="Sodergren E."/>
            <person name="Clifton S."/>
            <person name="Fulton L."/>
            <person name="Fulton B."/>
            <person name="Courtney L."/>
            <person name="Fronick C."/>
            <person name="Harrison M."/>
            <person name="Strong C."/>
            <person name="Farmer C."/>
            <person name="Delahaunty K."/>
            <person name="Markovic C."/>
            <person name="Hall O."/>
            <person name="Minx P."/>
            <person name="Tomlinson C."/>
            <person name="Mitreva M."/>
            <person name="Nelson J."/>
            <person name="Hou S."/>
            <person name="Wollam A."/>
            <person name="Pepin K.H."/>
            <person name="Johnson M."/>
            <person name="Bhonagiri V."/>
            <person name="Nash W.E."/>
            <person name="Warren W."/>
            <person name="Chinwalla A."/>
            <person name="Mardis E.R."/>
            <person name="Wilson R.K."/>
        </authorList>
    </citation>
    <scope>NUCLEOTIDE SEQUENCE [LARGE SCALE GENOMIC DNA]</scope>
    <source>
        <strain evidence="9">DSM 14469</strain>
    </source>
</reference>
<evidence type="ECO:0000256" key="6">
    <source>
        <dbReference type="ARBA" id="ARBA00023136"/>
    </source>
</evidence>
<evidence type="ECO:0000256" key="3">
    <source>
        <dbReference type="ARBA" id="ARBA00022475"/>
    </source>
</evidence>
<dbReference type="PROSITE" id="PS50928">
    <property type="entry name" value="ABC_TM1"/>
    <property type="match status" value="1"/>
</dbReference>
<feature type="domain" description="ABC transmembrane type-1" evidence="8">
    <location>
        <begin position="65"/>
        <end position="284"/>
    </location>
</feature>
<dbReference type="GO" id="GO:0055085">
    <property type="term" value="P:transmembrane transport"/>
    <property type="evidence" value="ECO:0007669"/>
    <property type="project" value="InterPro"/>
</dbReference>
<gene>
    <name evidence="9" type="ORF">BRYFOR_06846</name>
</gene>
<evidence type="ECO:0000256" key="5">
    <source>
        <dbReference type="ARBA" id="ARBA00022989"/>
    </source>
</evidence>
<keyword evidence="4" id="KW-0812">Transmembrane</keyword>
<comment type="caution">
    <text evidence="9">The sequence shown here is derived from an EMBL/GenBank/DDBJ whole genome shotgun (WGS) entry which is preliminary data.</text>
</comment>
<protein>
    <submittedName>
        <fullName evidence="9">ABC transporter, permease protein</fullName>
    </submittedName>
</protein>
<sequence length="295" mass="33209">MSMKQKRARCGYLFVTPYLIVFLVFQLYPILYTFGLSLTTDYDKSFAGLANYEHLLKDKVFWKSVINTWKIWLGCIVPQMISALILSVLLCQYRLKGQNVFRALFYLPNLVTAASIGILFGVLLDWQTGTVNKILLQLNLIEEPVNWMGSPSFAQGITSAIQWWMWFGHSTILLTAGIKAIPNEVIESAVVDGAGSVQRFFRITLPMIRPTLLYVVITSLIGGMQIFDIPMALTGGDGEPQKSLMTMVLYLYNSAFKNKNYAYGATVSYGLFAIILIFSVLFFRVLNPKEEGENG</sequence>
<comment type="subcellular location">
    <subcellularLocation>
        <location evidence="1 7">Cell membrane</location>
        <topology evidence="1 7">Multi-pass membrane protein</topology>
    </subcellularLocation>
</comment>
<dbReference type="STRING" id="168384.SAMN05660368_01158"/>
<dbReference type="EMBL" id="ACCL02000007">
    <property type="protein sequence ID" value="EET61201.1"/>
    <property type="molecule type" value="Genomic_DNA"/>
</dbReference>
<dbReference type="PANTHER" id="PTHR30193">
    <property type="entry name" value="ABC TRANSPORTER PERMEASE PROTEIN"/>
    <property type="match status" value="1"/>
</dbReference>
<keyword evidence="10" id="KW-1185">Reference proteome</keyword>
<dbReference type="Gene3D" id="1.10.3720.10">
    <property type="entry name" value="MetI-like"/>
    <property type="match status" value="1"/>
</dbReference>
<evidence type="ECO:0000256" key="1">
    <source>
        <dbReference type="ARBA" id="ARBA00004651"/>
    </source>
</evidence>
<proteinExistence type="inferred from homology"/>
<keyword evidence="2 7" id="KW-0813">Transport</keyword>
<dbReference type="InterPro" id="IPR051393">
    <property type="entry name" value="ABC_transporter_permease"/>
</dbReference>
<dbReference type="GO" id="GO:0005886">
    <property type="term" value="C:plasma membrane"/>
    <property type="evidence" value="ECO:0007669"/>
    <property type="project" value="UniProtKB-SubCell"/>
</dbReference>
<dbReference type="Proteomes" id="UP000005561">
    <property type="component" value="Unassembled WGS sequence"/>
</dbReference>
<evidence type="ECO:0000259" key="8">
    <source>
        <dbReference type="PROSITE" id="PS50928"/>
    </source>
</evidence>
<keyword evidence="3" id="KW-1003">Cell membrane</keyword>
<evidence type="ECO:0000256" key="7">
    <source>
        <dbReference type="RuleBase" id="RU363032"/>
    </source>
</evidence>
<dbReference type="SUPFAM" id="SSF160964">
    <property type="entry name" value="MalF N-terminal region-like"/>
    <property type="match status" value="1"/>
</dbReference>
<evidence type="ECO:0000313" key="10">
    <source>
        <dbReference type="Proteomes" id="UP000005561"/>
    </source>
</evidence>
<evidence type="ECO:0000256" key="4">
    <source>
        <dbReference type="ARBA" id="ARBA00022692"/>
    </source>
</evidence>
<organism evidence="9 10">
    <name type="scientific">Marvinbryantia formatexigens DSM 14469</name>
    <dbReference type="NCBI Taxonomy" id="478749"/>
    <lineage>
        <taxon>Bacteria</taxon>
        <taxon>Bacillati</taxon>
        <taxon>Bacillota</taxon>
        <taxon>Clostridia</taxon>
        <taxon>Lachnospirales</taxon>
        <taxon>Lachnospiraceae</taxon>
        <taxon>Marvinbryantia</taxon>
    </lineage>
</organism>
<dbReference type="SUPFAM" id="SSF161098">
    <property type="entry name" value="MetI-like"/>
    <property type="match status" value="1"/>
</dbReference>
<dbReference type="AlphaFoldDB" id="C6LDZ7"/>
<dbReference type="InterPro" id="IPR000515">
    <property type="entry name" value="MetI-like"/>
</dbReference>
<name>C6LDZ7_9FIRM</name>
<dbReference type="Pfam" id="PF00528">
    <property type="entry name" value="BPD_transp_1"/>
    <property type="match status" value="1"/>
</dbReference>